<dbReference type="EMBL" id="KN840112">
    <property type="protein sequence ID" value="KIJ57794.1"/>
    <property type="molecule type" value="Genomic_DNA"/>
</dbReference>
<dbReference type="HOGENOM" id="CLU_033082_7_1_1"/>
<dbReference type="InterPro" id="IPR011333">
    <property type="entry name" value="SKP1/BTB/POZ_sf"/>
</dbReference>
<accession>A0A0C9UXM9</accession>
<sequence>MAHDENAHICYKVPELFFEDGNIVLSAEANSGTHLYKLHKGVLFAHSSVFSDILSLPSTTSAMTDVNEYYESTPVVHLSDNPDDLTSLLKAFYYPSWRRNAQNCVQVLPTLILAQKYMADDIRSAIVSQIEAEWPQNIWQWDSLENESALKPEELRYFAIGPFGGPDEKMPASEWDDYFPEPASAIQLARVADIPSILPAAFYQLSRTRPSDDFDEWRSPEGTQLDPMREFKDDKRTARWSRLSKDDLYRLMLGKEAMSEYASALRATIFNDTKFCSVVCADTWKYAPSLKSDDILADLQELCKPRSSPGALMCERCRMKVNIRGVKERATVWNELKTFFHLV</sequence>
<evidence type="ECO:0000313" key="2">
    <source>
        <dbReference type="EMBL" id="KIJ57794.1"/>
    </source>
</evidence>
<protein>
    <recommendedName>
        <fullName evidence="1">BTB domain-containing protein</fullName>
    </recommendedName>
</protein>
<evidence type="ECO:0000313" key="3">
    <source>
        <dbReference type="Proteomes" id="UP000053820"/>
    </source>
</evidence>
<keyword evidence="3" id="KW-1185">Reference proteome</keyword>
<dbReference type="OrthoDB" id="3218112at2759"/>
<dbReference type="InterPro" id="IPR000210">
    <property type="entry name" value="BTB/POZ_dom"/>
</dbReference>
<dbReference type="AlphaFoldDB" id="A0A0C9UXM9"/>
<name>A0A0C9UXM9_9AGAM</name>
<feature type="domain" description="BTB" evidence="1">
    <location>
        <begin position="21"/>
        <end position="93"/>
    </location>
</feature>
<dbReference type="Gene3D" id="3.30.710.10">
    <property type="entry name" value="Potassium Channel Kv1.1, Chain A"/>
    <property type="match status" value="1"/>
</dbReference>
<gene>
    <name evidence="2" type="ORF">HYDPIDRAFT_34785</name>
</gene>
<dbReference type="CDD" id="cd18186">
    <property type="entry name" value="BTB_POZ_ZBTB_KLHL-like"/>
    <property type="match status" value="1"/>
</dbReference>
<organism evidence="2 3">
    <name type="scientific">Hydnomerulius pinastri MD-312</name>
    <dbReference type="NCBI Taxonomy" id="994086"/>
    <lineage>
        <taxon>Eukaryota</taxon>
        <taxon>Fungi</taxon>
        <taxon>Dikarya</taxon>
        <taxon>Basidiomycota</taxon>
        <taxon>Agaricomycotina</taxon>
        <taxon>Agaricomycetes</taxon>
        <taxon>Agaricomycetidae</taxon>
        <taxon>Boletales</taxon>
        <taxon>Boletales incertae sedis</taxon>
        <taxon>Leucogyrophana</taxon>
    </lineage>
</organism>
<evidence type="ECO:0000259" key="1">
    <source>
        <dbReference type="PROSITE" id="PS50097"/>
    </source>
</evidence>
<reference evidence="2 3" key="1">
    <citation type="submission" date="2014-04" db="EMBL/GenBank/DDBJ databases">
        <title>Evolutionary Origins and Diversification of the Mycorrhizal Mutualists.</title>
        <authorList>
            <consortium name="DOE Joint Genome Institute"/>
            <consortium name="Mycorrhizal Genomics Consortium"/>
            <person name="Kohler A."/>
            <person name="Kuo A."/>
            <person name="Nagy L.G."/>
            <person name="Floudas D."/>
            <person name="Copeland A."/>
            <person name="Barry K.W."/>
            <person name="Cichocki N."/>
            <person name="Veneault-Fourrey C."/>
            <person name="LaButti K."/>
            <person name="Lindquist E.A."/>
            <person name="Lipzen A."/>
            <person name="Lundell T."/>
            <person name="Morin E."/>
            <person name="Murat C."/>
            <person name="Riley R."/>
            <person name="Ohm R."/>
            <person name="Sun H."/>
            <person name="Tunlid A."/>
            <person name="Henrissat B."/>
            <person name="Grigoriev I.V."/>
            <person name="Hibbett D.S."/>
            <person name="Martin F."/>
        </authorList>
    </citation>
    <scope>NUCLEOTIDE SEQUENCE [LARGE SCALE GENOMIC DNA]</scope>
    <source>
        <strain evidence="2 3">MD-312</strain>
    </source>
</reference>
<proteinExistence type="predicted"/>
<dbReference type="SUPFAM" id="SSF54695">
    <property type="entry name" value="POZ domain"/>
    <property type="match status" value="1"/>
</dbReference>
<dbReference type="PROSITE" id="PS50097">
    <property type="entry name" value="BTB"/>
    <property type="match status" value="1"/>
</dbReference>
<dbReference type="Proteomes" id="UP000053820">
    <property type="component" value="Unassembled WGS sequence"/>
</dbReference>